<name>A0A4C1T9U0_EUMVA</name>
<keyword evidence="3" id="KW-1185">Reference proteome</keyword>
<feature type="region of interest" description="Disordered" evidence="1">
    <location>
        <begin position="99"/>
        <end position="147"/>
    </location>
</feature>
<evidence type="ECO:0000313" key="2">
    <source>
        <dbReference type="EMBL" id="GBP11283.1"/>
    </source>
</evidence>
<gene>
    <name evidence="2" type="ORF">EVAR_92824_1</name>
</gene>
<feature type="compositionally biased region" description="Polar residues" evidence="1">
    <location>
        <begin position="135"/>
        <end position="147"/>
    </location>
</feature>
<comment type="caution">
    <text evidence="2">The sequence shown here is derived from an EMBL/GenBank/DDBJ whole genome shotgun (WGS) entry which is preliminary data.</text>
</comment>
<accession>A0A4C1T9U0</accession>
<evidence type="ECO:0000313" key="3">
    <source>
        <dbReference type="Proteomes" id="UP000299102"/>
    </source>
</evidence>
<organism evidence="2 3">
    <name type="scientific">Eumeta variegata</name>
    <name type="common">Bagworm moth</name>
    <name type="synonym">Eumeta japonica</name>
    <dbReference type="NCBI Taxonomy" id="151549"/>
    <lineage>
        <taxon>Eukaryota</taxon>
        <taxon>Metazoa</taxon>
        <taxon>Ecdysozoa</taxon>
        <taxon>Arthropoda</taxon>
        <taxon>Hexapoda</taxon>
        <taxon>Insecta</taxon>
        <taxon>Pterygota</taxon>
        <taxon>Neoptera</taxon>
        <taxon>Endopterygota</taxon>
        <taxon>Lepidoptera</taxon>
        <taxon>Glossata</taxon>
        <taxon>Ditrysia</taxon>
        <taxon>Tineoidea</taxon>
        <taxon>Psychidae</taxon>
        <taxon>Oiketicinae</taxon>
        <taxon>Eumeta</taxon>
    </lineage>
</organism>
<dbReference type="AlphaFoldDB" id="A0A4C1T9U0"/>
<reference evidence="2 3" key="1">
    <citation type="journal article" date="2019" name="Commun. Biol.">
        <title>The bagworm genome reveals a unique fibroin gene that provides high tensile strength.</title>
        <authorList>
            <person name="Kono N."/>
            <person name="Nakamura H."/>
            <person name="Ohtoshi R."/>
            <person name="Tomita M."/>
            <person name="Numata K."/>
            <person name="Arakawa K."/>
        </authorList>
    </citation>
    <scope>NUCLEOTIDE SEQUENCE [LARGE SCALE GENOMIC DNA]</scope>
</reference>
<protein>
    <submittedName>
        <fullName evidence="2">Uncharacterized protein</fullName>
    </submittedName>
</protein>
<proteinExistence type="predicted"/>
<dbReference type="EMBL" id="BGZK01000046">
    <property type="protein sequence ID" value="GBP11283.1"/>
    <property type="molecule type" value="Genomic_DNA"/>
</dbReference>
<sequence length="147" mass="16252">MERGKCLFKIRVALRVRAREEPAAVRGRERDARQTGAVTRYVTKRVLSTEKTSAEPNNPRLAISYRVHLRRLNEAATNIGDARPSSKLRCANGAVRARRVPGGGRLDRKSRTYSLPAGPALWRSPSLIDTRETSTRATGGLTSSPSR</sequence>
<dbReference type="Proteomes" id="UP000299102">
    <property type="component" value="Unassembled WGS sequence"/>
</dbReference>
<evidence type="ECO:0000256" key="1">
    <source>
        <dbReference type="SAM" id="MobiDB-lite"/>
    </source>
</evidence>